<dbReference type="EMBL" id="JAOQAZ010000002">
    <property type="protein sequence ID" value="KAJ4270146.1"/>
    <property type="molecule type" value="Genomic_DNA"/>
</dbReference>
<protein>
    <recommendedName>
        <fullName evidence="4">Sister chromatid cohesion protein DCC1</fullName>
    </recommendedName>
</protein>
<organism evidence="2 3">
    <name type="scientific">Fusarium torreyae</name>
    <dbReference type="NCBI Taxonomy" id="1237075"/>
    <lineage>
        <taxon>Eukaryota</taxon>
        <taxon>Fungi</taxon>
        <taxon>Dikarya</taxon>
        <taxon>Ascomycota</taxon>
        <taxon>Pezizomycotina</taxon>
        <taxon>Sordariomycetes</taxon>
        <taxon>Hypocreomycetidae</taxon>
        <taxon>Hypocreales</taxon>
        <taxon>Nectriaceae</taxon>
        <taxon>Fusarium</taxon>
    </lineage>
</organism>
<dbReference type="Proteomes" id="UP001152049">
    <property type="component" value="Unassembled WGS sequence"/>
</dbReference>
<keyword evidence="3" id="KW-1185">Reference proteome</keyword>
<evidence type="ECO:0000313" key="2">
    <source>
        <dbReference type="EMBL" id="KAJ4270146.1"/>
    </source>
</evidence>
<dbReference type="Pfam" id="PF09724">
    <property type="entry name" value="Dcc1"/>
    <property type="match status" value="1"/>
</dbReference>
<comment type="caution">
    <text evidence="2">The sequence shown here is derived from an EMBL/GenBank/DDBJ whole genome shotgun (WGS) entry which is preliminary data.</text>
</comment>
<dbReference type="AlphaFoldDB" id="A0A9W8SES0"/>
<feature type="region of interest" description="Disordered" evidence="1">
    <location>
        <begin position="98"/>
        <end position="130"/>
    </location>
</feature>
<dbReference type="InterPro" id="IPR019128">
    <property type="entry name" value="Dcc1"/>
</dbReference>
<sequence>MSSQSRGTPVQHNPSSANHRLIELPPDLQSLLESDDAPVLTIESSDTSALLKTPTKTYALRQKNTSNAMMLLSPSPSDGTPEQGISIISTIKETVELDTVPDKATGTSGGTVKSIGGPKGKWHERFGRNR</sequence>
<dbReference type="GO" id="GO:0007064">
    <property type="term" value="P:mitotic sister chromatid cohesion"/>
    <property type="evidence" value="ECO:0007669"/>
    <property type="project" value="InterPro"/>
</dbReference>
<accession>A0A9W8SES0</accession>
<evidence type="ECO:0000256" key="1">
    <source>
        <dbReference type="SAM" id="MobiDB-lite"/>
    </source>
</evidence>
<dbReference type="OrthoDB" id="5199543at2759"/>
<name>A0A9W8SES0_9HYPO</name>
<gene>
    <name evidence="2" type="ORF">NW762_001819</name>
</gene>
<evidence type="ECO:0000313" key="3">
    <source>
        <dbReference type="Proteomes" id="UP001152049"/>
    </source>
</evidence>
<dbReference type="GO" id="GO:0031390">
    <property type="term" value="C:Ctf18 RFC-like complex"/>
    <property type="evidence" value="ECO:0007669"/>
    <property type="project" value="InterPro"/>
</dbReference>
<feature type="compositionally biased region" description="Polar residues" evidence="1">
    <location>
        <begin position="1"/>
        <end position="18"/>
    </location>
</feature>
<reference evidence="2" key="1">
    <citation type="submission" date="2022-09" db="EMBL/GenBank/DDBJ databases">
        <title>Fusarium specimens isolated from Avocado Roots.</title>
        <authorList>
            <person name="Stajich J."/>
            <person name="Roper C."/>
            <person name="Heimlech-Rivalta G."/>
        </authorList>
    </citation>
    <scope>NUCLEOTIDE SEQUENCE</scope>
    <source>
        <strain evidence="2">CF00136</strain>
    </source>
</reference>
<evidence type="ECO:0008006" key="4">
    <source>
        <dbReference type="Google" id="ProtNLM"/>
    </source>
</evidence>
<feature type="region of interest" description="Disordered" evidence="1">
    <location>
        <begin position="1"/>
        <end position="24"/>
    </location>
</feature>
<proteinExistence type="predicted"/>
<feature type="compositionally biased region" description="Basic and acidic residues" evidence="1">
    <location>
        <begin position="121"/>
        <end position="130"/>
    </location>
</feature>